<evidence type="ECO:0000256" key="4">
    <source>
        <dbReference type="ARBA" id="ARBA00023136"/>
    </source>
</evidence>
<comment type="function">
    <text evidence="6">MFS transporter; part of the gene cluster that mediates the biosynthesis of cercosporin, a light-activated, non-host-selective toxin. The perylenequinone chromophore of cercosporin absorbs light energy to attain an electronically-activated triplet state and produces active oxygen species such as the hydroxyl radical, superoxide, hydrogen peroxide or singlet oxygen upon reaction with oxygen molecules. These reactive oxygen species cause damage to various cellular components including lipids, proteins and nucleic acids. Responsible for secretion and accumulation of cercosporin, but does not play any roles in self-protection against the toxicity of cercosporin.</text>
</comment>
<evidence type="ECO:0000256" key="2">
    <source>
        <dbReference type="ARBA" id="ARBA00022692"/>
    </source>
</evidence>
<dbReference type="STRING" id="2082308.A0A2K1QRN5"/>
<evidence type="ECO:0000256" key="5">
    <source>
        <dbReference type="ARBA" id="ARBA00038347"/>
    </source>
</evidence>
<feature type="transmembrane region" description="Helical" evidence="9">
    <location>
        <begin position="414"/>
        <end position="437"/>
    </location>
</feature>
<accession>A0A2K1QRN5</accession>
<dbReference type="Proteomes" id="UP000243797">
    <property type="component" value="Unassembled WGS sequence"/>
</dbReference>
<proteinExistence type="inferred from homology"/>
<dbReference type="InterPro" id="IPR020846">
    <property type="entry name" value="MFS_dom"/>
</dbReference>
<feature type="transmembrane region" description="Helical" evidence="9">
    <location>
        <begin position="347"/>
        <end position="366"/>
    </location>
</feature>
<dbReference type="InterPro" id="IPR036259">
    <property type="entry name" value="MFS_trans_sf"/>
</dbReference>
<reference evidence="11 12" key="1">
    <citation type="submission" date="2017-06" db="EMBL/GenBank/DDBJ databases">
        <title>Draft genome sequence of a variant of Elsinoe murrayae.</title>
        <authorList>
            <person name="Cheng Q."/>
        </authorList>
    </citation>
    <scope>NUCLEOTIDE SEQUENCE [LARGE SCALE GENOMIC DNA]</scope>
    <source>
        <strain evidence="11 12">CQ-2017a</strain>
    </source>
</reference>
<protein>
    <recommendedName>
        <fullName evidence="7">Cercosporin MFS transporter CTB4</fullName>
    </recommendedName>
    <alternativeName>
        <fullName evidence="8">Cercosporin toxin biosynthesis cluster protein 4</fullName>
    </alternativeName>
</protein>
<feature type="transmembrane region" description="Helical" evidence="9">
    <location>
        <begin position="449"/>
        <end position="470"/>
    </location>
</feature>
<evidence type="ECO:0000256" key="7">
    <source>
        <dbReference type="ARBA" id="ARBA00069139"/>
    </source>
</evidence>
<feature type="transmembrane region" description="Helical" evidence="9">
    <location>
        <begin position="113"/>
        <end position="133"/>
    </location>
</feature>
<dbReference type="GO" id="GO:0022857">
    <property type="term" value="F:transmembrane transporter activity"/>
    <property type="evidence" value="ECO:0007669"/>
    <property type="project" value="InterPro"/>
</dbReference>
<feature type="transmembrane region" description="Helical" evidence="9">
    <location>
        <begin position="77"/>
        <end position="101"/>
    </location>
</feature>
<evidence type="ECO:0000313" key="12">
    <source>
        <dbReference type="Proteomes" id="UP000243797"/>
    </source>
</evidence>
<evidence type="ECO:0000259" key="10">
    <source>
        <dbReference type="PROSITE" id="PS50850"/>
    </source>
</evidence>
<feature type="transmembrane region" description="Helical" evidence="9">
    <location>
        <begin position="170"/>
        <end position="192"/>
    </location>
</feature>
<keyword evidence="4 9" id="KW-0472">Membrane</keyword>
<evidence type="ECO:0000256" key="6">
    <source>
        <dbReference type="ARBA" id="ARBA00053977"/>
    </source>
</evidence>
<dbReference type="Gene3D" id="1.20.1250.20">
    <property type="entry name" value="MFS general substrate transporter like domains"/>
    <property type="match status" value="1"/>
</dbReference>
<evidence type="ECO:0000256" key="8">
    <source>
        <dbReference type="ARBA" id="ARBA00077167"/>
    </source>
</evidence>
<dbReference type="PROSITE" id="PS50850">
    <property type="entry name" value="MFS"/>
    <property type="match status" value="1"/>
</dbReference>
<feature type="transmembrane region" description="Helical" evidence="9">
    <location>
        <begin position="204"/>
        <end position="227"/>
    </location>
</feature>
<comment type="similarity">
    <text evidence="5">Belongs to the major facilitator superfamily. CAR1 family.</text>
</comment>
<evidence type="ECO:0000256" key="1">
    <source>
        <dbReference type="ARBA" id="ARBA00004141"/>
    </source>
</evidence>
<comment type="caution">
    <text evidence="11">The sequence shown here is derived from an EMBL/GenBank/DDBJ whole genome shotgun (WGS) entry which is preliminary data.</text>
</comment>
<sequence length="518" mass="56757">MAIKRRSPHYLGSLRSRLVSGMLKKAPTDSERKEFEMALKGKNKDGPLVKADPNVVDWNDDQDPLNPMKWSAGKKKISIAALSLFTFITPLASSMFAPAVPQLLAEFGVDSRLLSQFVVSVYVFGFAIGPLIVSPMSEVYGRYPVYLAGYVGFIGFTIGCGLATNMTMLIIFRFFAGCFGVTPVAIGGGTIADLFPKEQRGKHMGLWALGPMLGPIVGPVGGGYLAAALGWRWIFWVIVMATGLLAMISVIFTSETFAPVLLARKTARLRTLTSNHSLRSKMDNGLSASSVFWRAVQRPTYMFFRSPIVAAMSIYVSFVYGILYILFTTFTFVFVETYGWTPEKSGLVYIGLGIGTLLGLFILGSTSDRMCQYLARKKNGGVLKPEYRLPPLMYGGVLVPIGLFVYGWATNYTLFWPVPLAGTVLVGLGIIQTFMCIQTYLVDSFGMHAASAIAANTVLRSVFAAFLPMAGLDMYDALGLGWGNSVLGFVALCLVPIPTLFYVYGERIRTNPRYRIVF</sequence>
<feature type="transmembrane region" description="Helical" evidence="9">
    <location>
        <begin position="233"/>
        <end position="262"/>
    </location>
</feature>
<dbReference type="FunFam" id="1.20.1250.20:FF:000011">
    <property type="entry name" value="MFS multidrug transporter, putative"/>
    <property type="match status" value="1"/>
</dbReference>
<comment type="subcellular location">
    <subcellularLocation>
        <location evidence="1">Membrane</location>
        <topology evidence="1">Multi-pass membrane protein</topology>
    </subcellularLocation>
</comment>
<keyword evidence="12" id="KW-1185">Reference proteome</keyword>
<gene>
    <name evidence="11" type="ORF">CAC42_3107</name>
</gene>
<evidence type="ECO:0000256" key="9">
    <source>
        <dbReference type="SAM" id="Phobius"/>
    </source>
</evidence>
<dbReference type="Pfam" id="PF07690">
    <property type="entry name" value="MFS_1"/>
    <property type="match status" value="1"/>
</dbReference>
<evidence type="ECO:0000256" key="3">
    <source>
        <dbReference type="ARBA" id="ARBA00022989"/>
    </source>
</evidence>
<dbReference type="PANTHER" id="PTHR23502">
    <property type="entry name" value="MAJOR FACILITATOR SUPERFAMILY"/>
    <property type="match status" value="1"/>
</dbReference>
<dbReference type="CDD" id="cd17323">
    <property type="entry name" value="MFS_Tpo1_MDR_like"/>
    <property type="match status" value="1"/>
</dbReference>
<organism evidence="11 12">
    <name type="scientific">Sphaceloma murrayae</name>
    <dbReference type="NCBI Taxonomy" id="2082308"/>
    <lineage>
        <taxon>Eukaryota</taxon>
        <taxon>Fungi</taxon>
        <taxon>Dikarya</taxon>
        <taxon>Ascomycota</taxon>
        <taxon>Pezizomycotina</taxon>
        <taxon>Dothideomycetes</taxon>
        <taxon>Dothideomycetidae</taxon>
        <taxon>Myriangiales</taxon>
        <taxon>Elsinoaceae</taxon>
        <taxon>Sphaceloma</taxon>
    </lineage>
</organism>
<feature type="transmembrane region" description="Helical" evidence="9">
    <location>
        <begin position="308"/>
        <end position="335"/>
    </location>
</feature>
<feature type="domain" description="Major facilitator superfamily (MFS) profile" evidence="10">
    <location>
        <begin position="78"/>
        <end position="508"/>
    </location>
</feature>
<dbReference type="PANTHER" id="PTHR23502:SF68">
    <property type="entry name" value="MULTIDRUG TRANSPORTER, PUTATIVE (AFU_ORTHOLOGUE AFUA_3G01120)-RELATED"/>
    <property type="match status" value="1"/>
</dbReference>
<dbReference type="OrthoDB" id="5296287at2759"/>
<feature type="transmembrane region" description="Helical" evidence="9">
    <location>
        <begin position="482"/>
        <end position="505"/>
    </location>
</feature>
<dbReference type="GO" id="GO:0016020">
    <property type="term" value="C:membrane"/>
    <property type="evidence" value="ECO:0007669"/>
    <property type="project" value="UniProtKB-SubCell"/>
</dbReference>
<feature type="transmembrane region" description="Helical" evidence="9">
    <location>
        <begin position="145"/>
        <end position="164"/>
    </location>
</feature>
<dbReference type="InParanoid" id="A0A2K1QRN5"/>
<name>A0A2K1QRN5_9PEZI</name>
<evidence type="ECO:0000313" key="11">
    <source>
        <dbReference type="EMBL" id="PNS17712.1"/>
    </source>
</evidence>
<feature type="transmembrane region" description="Helical" evidence="9">
    <location>
        <begin position="387"/>
        <end position="408"/>
    </location>
</feature>
<dbReference type="EMBL" id="NKHZ01000049">
    <property type="protein sequence ID" value="PNS17712.1"/>
    <property type="molecule type" value="Genomic_DNA"/>
</dbReference>
<dbReference type="InterPro" id="IPR011701">
    <property type="entry name" value="MFS"/>
</dbReference>
<dbReference type="SUPFAM" id="SSF103473">
    <property type="entry name" value="MFS general substrate transporter"/>
    <property type="match status" value="1"/>
</dbReference>
<dbReference type="AlphaFoldDB" id="A0A2K1QRN5"/>
<keyword evidence="2 9" id="KW-0812">Transmembrane</keyword>
<keyword evidence="3 9" id="KW-1133">Transmembrane helix</keyword>